<dbReference type="InterPro" id="IPR011035">
    <property type="entry name" value="Ribosomal_bL25/Gln-tRNA_synth"/>
</dbReference>
<dbReference type="GO" id="GO:0006412">
    <property type="term" value="P:translation"/>
    <property type="evidence" value="ECO:0007669"/>
    <property type="project" value="UniProtKB-UniRule"/>
</dbReference>
<feature type="region of interest" description="Disordered" evidence="6">
    <location>
        <begin position="215"/>
        <end position="238"/>
    </location>
</feature>
<evidence type="ECO:0000256" key="1">
    <source>
        <dbReference type="ARBA" id="ARBA00022730"/>
    </source>
</evidence>
<evidence type="ECO:0000313" key="10">
    <source>
        <dbReference type="Proteomes" id="UP000178602"/>
    </source>
</evidence>
<organism evidence="9 10">
    <name type="scientific">candidate division WOR-1 bacterium RIFOXYC12_FULL_54_18</name>
    <dbReference type="NCBI Taxonomy" id="1802584"/>
    <lineage>
        <taxon>Bacteria</taxon>
        <taxon>Bacillati</taxon>
        <taxon>Saganbacteria</taxon>
    </lineage>
</organism>
<proteinExistence type="inferred from homology"/>
<dbReference type="Gene3D" id="2.40.240.10">
    <property type="entry name" value="Ribosomal Protein L25, Chain P"/>
    <property type="match status" value="1"/>
</dbReference>
<comment type="similarity">
    <text evidence="5">Belongs to the bacterial ribosomal protein bL25 family. CTC subfamily.</text>
</comment>
<dbReference type="AlphaFoldDB" id="A0A1F4T7R7"/>
<sequence>MKKVELAAKKRDAIGTKKLKSLRKEGFIPAIVYGRKIKPIAVAIENKAFLTKILGSETGKNTIASLKVGGEDLQVLTQDIQFDALDGTIIHIDFANVVMDEVIKTKVSIELTGIPFGVKESGGILVHGLREIEIECLPGDIPEKFHVDVSALQINDSLHVSDLPSGKYKLLSSPTEMIASCVPPTKEEVVAPTVAPVVGEATAADAVAVADEKVKEKAAPGAGPAKAAPAGKQEKPAK</sequence>
<comment type="caution">
    <text evidence="9">The sequence shown here is derived from an EMBL/GenBank/DDBJ whole genome shotgun (WGS) entry which is preliminary data.</text>
</comment>
<dbReference type="Pfam" id="PF14693">
    <property type="entry name" value="Ribosomal_TL5_C"/>
    <property type="match status" value="1"/>
</dbReference>
<dbReference type="InterPro" id="IPR037121">
    <property type="entry name" value="Ribosomal_bL25_C"/>
</dbReference>
<evidence type="ECO:0000313" key="9">
    <source>
        <dbReference type="EMBL" id="OGC28802.1"/>
    </source>
</evidence>
<keyword evidence="3 5" id="KW-0689">Ribosomal protein</keyword>
<dbReference type="Gene3D" id="2.170.120.20">
    <property type="entry name" value="Ribosomal protein L25, beta domain"/>
    <property type="match status" value="1"/>
</dbReference>
<dbReference type="InterPro" id="IPR001021">
    <property type="entry name" value="Ribosomal_bL25_long"/>
</dbReference>
<dbReference type="GO" id="GO:0022625">
    <property type="term" value="C:cytosolic large ribosomal subunit"/>
    <property type="evidence" value="ECO:0007669"/>
    <property type="project" value="TreeGrafter"/>
</dbReference>
<evidence type="ECO:0000256" key="3">
    <source>
        <dbReference type="ARBA" id="ARBA00022980"/>
    </source>
</evidence>
<dbReference type="SUPFAM" id="SSF50715">
    <property type="entry name" value="Ribosomal protein L25-like"/>
    <property type="match status" value="1"/>
</dbReference>
<dbReference type="Pfam" id="PF01386">
    <property type="entry name" value="Ribosomal_L25p"/>
    <property type="match status" value="1"/>
</dbReference>
<dbReference type="EMBL" id="MEUG01000001">
    <property type="protein sequence ID" value="OGC28802.1"/>
    <property type="molecule type" value="Genomic_DNA"/>
</dbReference>
<name>A0A1F4T7R7_UNCSA</name>
<evidence type="ECO:0000256" key="4">
    <source>
        <dbReference type="ARBA" id="ARBA00023274"/>
    </source>
</evidence>
<evidence type="ECO:0000256" key="2">
    <source>
        <dbReference type="ARBA" id="ARBA00022884"/>
    </source>
</evidence>
<feature type="domain" description="Large ribosomal subunit protein bL25 beta" evidence="8">
    <location>
        <begin position="103"/>
        <end position="184"/>
    </location>
</feature>
<comment type="subunit">
    <text evidence="5">Part of the 50S ribosomal subunit; part of the 5S rRNA/L5/L18/L25 subcomplex. Contacts the 5S rRNA. Binds to the 5S rRNA independently of L5 and L18.</text>
</comment>
<evidence type="ECO:0000259" key="7">
    <source>
        <dbReference type="Pfam" id="PF01386"/>
    </source>
</evidence>
<accession>A0A1F4T7R7</accession>
<dbReference type="GO" id="GO:0003735">
    <property type="term" value="F:structural constituent of ribosome"/>
    <property type="evidence" value="ECO:0007669"/>
    <property type="project" value="InterPro"/>
</dbReference>
<dbReference type="Proteomes" id="UP000178602">
    <property type="component" value="Unassembled WGS sequence"/>
</dbReference>
<keyword evidence="2 5" id="KW-0694">RNA-binding</keyword>
<dbReference type="InterPro" id="IPR020930">
    <property type="entry name" value="Ribosomal_uL5_bac-type"/>
</dbReference>
<dbReference type="PANTHER" id="PTHR33284">
    <property type="entry name" value="RIBOSOMAL PROTEIN L25/GLN-TRNA SYNTHETASE, ANTI-CODON-BINDING DOMAIN-CONTAINING PROTEIN"/>
    <property type="match status" value="1"/>
</dbReference>
<comment type="function">
    <text evidence="5">This is one of the proteins that binds to the 5S RNA in the ribosome where it forms part of the central protuberance.</text>
</comment>
<feature type="compositionally biased region" description="Low complexity" evidence="6">
    <location>
        <begin position="219"/>
        <end position="231"/>
    </location>
</feature>
<keyword evidence="1 5" id="KW-0699">rRNA-binding</keyword>
<dbReference type="GO" id="GO:0008097">
    <property type="term" value="F:5S rRNA binding"/>
    <property type="evidence" value="ECO:0007669"/>
    <property type="project" value="InterPro"/>
</dbReference>
<evidence type="ECO:0000256" key="5">
    <source>
        <dbReference type="HAMAP-Rule" id="MF_01334"/>
    </source>
</evidence>
<dbReference type="NCBIfam" id="TIGR00731">
    <property type="entry name" value="bL25_bact_ctc"/>
    <property type="match status" value="1"/>
</dbReference>
<dbReference type="HAMAP" id="MF_01334">
    <property type="entry name" value="Ribosomal_bL25_CTC"/>
    <property type="match status" value="1"/>
</dbReference>
<dbReference type="InterPro" id="IPR029751">
    <property type="entry name" value="Ribosomal_L25_dom"/>
</dbReference>
<protein>
    <recommendedName>
        <fullName evidence="5">Large ribosomal subunit protein bL25</fullName>
    </recommendedName>
    <alternativeName>
        <fullName evidence="5">General stress protein CTC</fullName>
    </alternativeName>
</protein>
<gene>
    <name evidence="5" type="primary">rplY</name>
    <name evidence="5" type="synonym">ctc</name>
    <name evidence="9" type="ORF">A3K49_07655</name>
</gene>
<dbReference type="PANTHER" id="PTHR33284:SF1">
    <property type="entry name" value="RIBOSOMAL PROTEIN L25_GLN-TRNA SYNTHETASE, ANTI-CODON-BINDING DOMAIN-CONTAINING PROTEIN"/>
    <property type="match status" value="1"/>
</dbReference>
<dbReference type="CDD" id="cd00495">
    <property type="entry name" value="Ribosomal_L25_TL5_CTC"/>
    <property type="match status" value="1"/>
</dbReference>
<dbReference type="InterPro" id="IPR020057">
    <property type="entry name" value="Ribosomal_bL25_b-dom"/>
</dbReference>
<keyword evidence="4 5" id="KW-0687">Ribonucleoprotein</keyword>
<feature type="domain" description="Large ribosomal subunit protein bL25 L25" evidence="7">
    <location>
        <begin position="6"/>
        <end position="94"/>
    </location>
</feature>
<dbReference type="InterPro" id="IPR020056">
    <property type="entry name" value="Rbsml_bL25/Gln-tRNA_synth_N"/>
</dbReference>
<evidence type="ECO:0000259" key="8">
    <source>
        <dbReference type="Pfam" id="PF14693"/>
    </source>
</evidence>
<reference evidence="9 10" key="1">
    <citation type="journal article" date="2016" name="Nat. Commun.">
        <title>Thousands of microbial genomes shed light on interconnected biogeochemical processes in an aquifer system.</title>
        <authorList>
            <person name="Anantharaman K."/>
            <person name="Brown C.T."/>
            <person name="Hug L.A."/>
            <person name="Sharon I."/>
            <person name="Castelle C.J."/>
            <person name="Probst A.J."/>
            <person name="Thomas B.C."/>
            <person name="Singh A."/>
            <person name="Wilkins M.J."/>
            <person name="Karaoz U."/>
            <person name="Brodie E.L."/>
            <person name="Williams K.H."/>
            <person name="Hubbard S.S."/>
            <person name="Banfield J.F."/>
        </authorList>
    </citation>
    <scope>NUCLEOTIDE SEQUENCE [LARGE SCALE GENOMIC DNA]</scope>
</reference>
<evidence type="ECO:0000256" key="6">
    <source>
        <dbReference type="SAM" id="MobiDB-lite"/>
    </source>
</evidence>